<dbReference type="PANTHER" id="PTHR30372:SF4">
    <property type="entry name" value="LIPID-A-DISACCHARIDE SYNTHASE, MITOCHONDRIAL-RELATED"/>
    <property type="match status" value="1"/>
</dbReference>
<evidence type="ECO:0000256" key="10">
    <source>
        <dbReference type="NCBIfam" id="TIGR00215"/>
    </source>
</evidence>
<reference evidence="11" key="1">
    <citation type="journal article" date="2020" name="mSystems">
        <title>Genome- and Community-Level Interaction Insights into Carbon Utilization and Element Cycling Functions of Hydrothermarchaeota in Hydrothermal Sediment.</title>
        <authorList>
            <person name="Zhou Z."/>
            <person name="Liu Y."/>
            <person name="Xu W."/>
            <person name="Pan J."/>
            <person name="Luo Z.H."/>
            <person name="Li M."/>
        </authorList>
    </citation>
    <scope>NUCLEOTIDE SEQUENCE [LARGE SCALE GENOMIC DNA]</scope>
    <source>
        <strain evidence="11">HyVt-19</strain>
    </source>
</reference>
<gene>
    <name evidence="11" type="primary">lpxB</name>
    <name evidence="11" type="ORF">ENG14_03155</name>
</gene>
<keyword evidence="7 11" id="KW-0808">Transferase</keyword>
<dbReference type="GO" id="GO:0008915">
    <property type="term" value="F:lipid-A-disaccharide synthase activity"/>
    <property type="evidence" value="ECO:0007669"/>
    <property type="project" value="UniProtKB-UniRule"/>
</dbReference>
<comment type="caution">
    <text evidence="11">The sequence shown here is derived from an EMBL/GenBank/DDBJ whole genome shotgun (WGS) entry which is preliminary data.</text>
</comment>
<protein>
    <recommendedName>
        <fullName evidence="3 10">Lipid-A-disaccharide synthase</fullName>
        <ecNumber evidence="2 10">2.4.1.182</ecNumber>
    </recommendedName>
</protein>
<sequence>MRDYGHCAWLSKFQRQFWKMASIFISTGEPSGHSYGAKILRSLRNHISHLRAYSLFPNTTYPTNVTAVVRHSIPAAIGISEAFKSIKSFFLSLMEVNRFFEKHSPDLALLIDFPEVNMRIARLASRQNIPVVYFIPPQVWAWRPWRVQDLKKYTNCLIVILPFEKTFYESKGINAVFLGHPVVDLINDELSKSEPIEEYSNSIAVVPGSRKSELNHHVPLLKKVLYQLSSTWANTSIIVPAPKGMENTFRRIFLSHEFSFCMDNLKVVSENKYHVLQQCAGAIVASGTATLELACLDVPMVVFYRVSRISAAVGRLLIRAQFASLPNLIMGARLVPELLQDDAEPDKILFFFTEVMKNEKLLEMQKRGFRQIRERLGRPGVFNRIAHYIMEFLK</sequence>
<evidence type="ECO:0000256" key="2">
    <source>
        <dbReference type="ARBA" id="ARBA00012687"/>
    </source>
</evidence>
<proteinExistence type="predicted"/>
<comment type="function">
    <text evidence="1">Condensation of UDP-2,3-diacylglucosamine and 2,3-diacylglucosamine-1-phosphate to form lipid A disaccharide, a precursor of lipid A, a phosphorylated glycolipid that anchors the lipopolysaccharide to the outer membrane of the cell.</text>
</comment>
<keyword evidence="4" id="KW-0444">Lipid biosynthesis</keyword>
<comment type="catalytic activity">
    <reaction evidence="9">
        <text>a lipid X + a UDP-2-N,3-O-bis[(3R)-3-hydroxyacyl]-alpha-D-glucosamine = a lipid A disaccharide + UDP + H(+)</text>
        <dbReference type="Rhea" id="RHEA:67828"/>
        <dbReference type="ChEBI" id="CHEBI:15378"/>
        <dbReference type="ChEBI" id="CHEBI:58223"/>
        <dbReference type="ChEBI" id="CHEBI:137748"/>
        <dbReference type="ChEBI" id="CHEBI:176338"/>
        <dbReference type="ChEBI" id="CHEBI:176343"/>
        <dbReference type="EC" id="2.4.1.182"/>
    </reaction>
</comment>
<evidence type="ECO:0000256" key="9">
    <source>
        <dbReference type="ARBA" id="ARBA00048975"/>
    </source>
</evidence>
<dbReference type="AlphaFoldDB" id="A0A7C1AY93"/>
<dbReference type="EMBL" id="DQZW01000147">
    <property type="protein sequence ID" value="HDL89882.1"/>
    <property type="molecule type" value="Genomic_DNA"/>
</dbReference>
<organism evidence="11">
    <name type="scientific">Thermodesulforhabdus norvegica</name>
    <dbReference type="NCBI Taxonomy" id="39841"/>
    <lineage>
        <taxon>Bacteria</taxon>
        <taxon>Pseudomonadati</taxon>
        <taxon>Thermodesulfobacteriota</taxon>
        <taxon>Syntrophobacteria</taxon>
        <taxon>Syntrophobacterales</taxon>
        <taxon>Thermodesulforhabdaceae</taxon>
        <taxon>Thermodesulforhabdus</taxon>
    </lineage>
</organism>
<dbReference type="EC" id="2.4.1.182" evidence="2 10"/>
<evidence type="ECO:0000313" key="11">
    <source>
        <dbReference type="EMBL" id="HDL89882.1"/>
    </source>
</evidence>
<evidence type="ECO:0000256" key="7">
    <source>
        <dbReference type="ARBA" id="ARBA00022679"/>
    </source>
</evidence>
<dbReference type="InterPro" id="IPR003835">
    <property type="entry name" value="Glyco_trans_19"/>
</dbReference>
<evidence type="ECO:0000256" key="1">
    <source>
        <dbReference type="ARBA" id="ARBA00002056"/>
    </source>
</evidence>
<evidence type="ECO:0000256" key="6">
    <source>
        <dbReference type="ARBA" id="ARBA00022676"/>
    </source>
</evidence>
<evidence type="ECO:0000256" key="8">
    <source>
        <dbReference type="ARBA" id="ARBA00023098"/>
    </source>
</evidence>
<keyword evidence="6 11" id="KW-0328">Glycosyltransferase</keyword>
<dbReference type="PANTHER" id="PTHR30372">
    <property type="entry name" value="LIPID-A-DISACCHARIDE SYNTHASE"/>
    <property type="match status" value="1"/>
</dbReference>
<name>A0A7C1AY93_9BACT</name>
<dbReference type="GO" id="GO:0016020">
    <property type="term" value="C:membrane"/>
    <property type="evidence" value="ECO:0007669"/>
    <property type="project" value="GOC"/>
</dbReference>
<keyword evidence="8" id="KW-0443">Lipid metabolism</keyword>
<dbReference type="NCBIfam" id="TIGR00215">
    <property type="entry name" value="lpxB"/>
    <property type="match status" value="1"/>
</dbReference>
<evidence type="ECO:0000256" key="4">
    <source>
        <dbReference type="ARBA" id="ARBA00022516"/>
    </source>
</evidence>
<evidence type="ECO:0000256" key="5">
    <source>
        <dbReference type="ARBA" id="ARBA00022556"/>
    </source>
</evidence>
<evidence type="ECO:0000256" key="3">
    <source>
        <dbReference type="ARBA" id="ARBA00020902"/>
    </source>
</evidence>
<keyword evidence="5" id="KW-0441">Lipid A biosynthesis</keyword>
<dbReference type="Proteomes" id="UP000886355">
    <property type="component" value="Unassembled WGS sequence"/>
</dbReference>
<dbReference type="Pfam" id="PF02684">
    <property type="entry name" value="LpxB"/>
    <property type="match status" value="1"/>
</dbReference>
<accession>A0A7C1AY93</accession>
<dbReference type="SUPFAM" id="SSF53756">
    <property type="entry name" value="UDP-Glycosyltransferase/glycogen phosphorylase"/>
    <property type="match status" value="1"/>
</dbReference>
<dbReference type="GO" id="GO:0009245">
    <property type="term" value="P:lipid A biosynthetic process"/>
    <property type="evidence" value="ECO:0007669"/>
    <property type="project" value="UniProtKB-UniRule"/>
</dbReference>
<dbReference type="GO" id="GO:0005543">
    <property type="term" value="F:phospholipid binding"/>
    <property type="evidence" value="ECO:0007669"/>
    <property type="project" value="TreeGrafter"/>
</dbReference>